<reference evidence="2 3" key="1">
    <citation type="submission" date="2020-10" db="EMBL/GenBank/DDBJ databases">
        <title>The Coptis chinensis genome and diversification of protoberbering-type alkaloids.</title>
        <authorList>
            <person name="Wang B."/>
            <person name="Shu S."/>
            <person name="Song C."/>
            <person name="Liu Y."/>
        </authorList>
    </citation>
    <scope>NUCLEOTIDE SEQUENCE [LARGE SCALE GENOMIC DNA]</scope>
    <source>
        <strain evidence="2">HL-2020</strain>
        <tissue evidence="2">Leaf</tissue>
    </source>
</reference>
<gene>
    <name evidence="2" type="ORF">IFM89_022436</name>
</gene>
<dbReference type="AlphaFoldDB" id="A0A835I5F8"/>
<dbReference type="Proteomes" id="UP000631114">
    <property type="component" value="Unassembled WGS sequence"/>
</dbReference>
<keyword evidence="3" id="KW-1185">Reference proteome</keyword>
<dbReference type="OrthoDB" id="185373at2759"/>
<evidence type="ECO:0000313" key="2">
    <source>
        <dbReference type="EMBL" id="KAF9610472.1"/>
    </source>
</evidence>
<dbReference type="EMBL" id="JADFTS010000004">
    <property type="protein sequence ID" value="KAF9610472.1"/>
    <property type="molecule type" value="Genomic_DNA"/>
</dbReference>
<evidence type="ECO:0008006" key="4">
    <source>
        <dbReference type="Google" id="ProtNLM"/>
    </source>
</evidence>
<evidence type="ECO:0000313" key="3">
    <source>
        <dbReference type="Proteomes" id="UP000631114"/>
    </source>
</evidence>
<sequence>MDFAQNLFEKCIPNSHTYNVLIDEKKMDKALLLLDKMVEVGVEPTVFTYTILIDGKLEQAEDFMIKMNKEGIRPDLVTYIHCIVRWSVWLSSSLDWVERHHLLNYLPVDGNGYGAKILLVQATTRITFSIL</sequence>
<dbReference type="PANTHER" id="PTHR47933:SF45">
    <property type="entry name" value="PENTACOTRIPEPTIDE-REPEAT REGION OF PRORP DOMAIN-CONTAINING PROTEIN"/>
    <property type="match status" value="1"/>
</dbReference>
<dbReference type="Pfam" id="PF13041">
    <property type="entry name" value="PPR_2"/>
    <property type="match status" value="1"/>
</dbReference>
<accession>A0A835I5F8</accession>
<dbReference type="NCBIfam" id="TIGR00756">
    <property type="entry name" value="PPR"/>
    <property type="match status" value="1"/>
</dbReference>
<dbReference type="InterPro" id="IPR002885">
    <property type="entry name" value="PPR_rpt"/>
</dbReference>
<dbReference type="Gene3D" id="1.25.40.10">
    <property type="entry name" value="Tetratricopeptide repeat domain"/>
    <property type="match status" value="1"/>
</dbReference>
<dbReference type="InterPro" id="IPR011990">
    <property type="entry name" value="TPR-like_helical_dom_sf"/>
</dbReference>
<comment type="caution">
    <text evidence="2">The sequence shown here is derived from an EMBL/GenBank/DDBJ whole genome shotgun (WGS) entry which is preliminary data.</text>
</comment>
<proteinExistence type="predicted"/>
<dbReference type="InterPro" id="IPR051240">
    <property type="entry name" value="Mito_RNA-Proc/Resp"/>
</dbReference>
<dbReference type="PANTHER" id="PTHR47933">
    <property type="entry name" value="PENTATRICOPEPTIDE REPEAT-CONTAINING PROTEIN 1, MITOCHONDRIAL"/>
    <property type="match status" value="1"/>
</dbReference>
<evidence type="ECO:0000256" key="1">
    <source>
        <dbReference type="ARBA" id="ARBA00022737"/>
    </source>
</evidence>
<dbReference type="GO" id="GO:0003729">
    <property type="term" value="F:mRNA binding"/>
    <property type="evidence" value="ECO:0007669"/>
    <property type="project" value="TreeGrafter"/>
</dbReference>
<organism evidence="2 3">
    <name type="scientific">Coptis chinensis</name>
    <dbReference type="NCBI Taxonomy" id="261450"/>
    <lineage>
        <taxon>Eukaryota</taxon>
        <taxon>Viridiplantae</taxon>
        <taxon>Streptophyta</taxon>
        <taxon>Embryophyta</taxon>
        <taxon>Tracheophyta</taxon>
        <taxon>Spermatophyta</taxon>
        <taxon>Magnoliopsida</taxon>
        <taxon>Ranunculales</taxon>
        <taxon>Ranunculaceae</taxon>
        <taxon>Coptidoideae</taxon>
        <taxon>Coptis</taxon>
    </lineage>
</organism>
<name>A0A835I5F8_9MAGN</name>
<keyword evidence="1" id="KW-0677">Repeat</keyword>
<protein>
    <recommendedName>
        <fullName evidence="4">Pentatricopeptide repeat-containing protein</fullName>
    </recommendedName>
</protein>